<keyword evidence="1" id="KW-1185">Reference proteome</keyword>
<dbReference type="AlphaFoldDB" id="A0A915KG74"/>
<reference evidence="2" key="1">
    <citation type="submission" date="2022-11" db="UniProtKB">
        <authorList>
            <consortium name="WormBaseParasite"/>
        </authorList>
    </citation>
    <scope>IDENTIFICATION</scope>
</reference>
<dbReference type="Proteomes" id="UP000887565">
    <property type="component" value="Unplaced"/>
</dbReference>
<evidence type="ECO:0000313" key="2">
    <source>
        <dbReference type="WBParaSite" id="nRc.2.0.1.t37823-RA"/>
    </source>
</evidence>
<protein>
    <submittedName>
        <fullName evidence="2">ATP-grasp domain-containing protein</fullName>
    </submittedName>
</protein>
<evidence type="ECO:0000313" key="1">
    <source>
        <dbReference type="Proteomes" id="UP000887565"/>
    </source>
</evidence>
<dbReference type="SUPFAM" id="SSF56059">
    <property type="entry name" value="Glutathione synthetase ATP-binding domain-like"/>
    <property type="match status" value="1"/>
</dbReference>
<dbReference type="WBParaSite" id="nRc.2.0.1.t37823-RA">
    <property type="protein sequence ID" value="nRc.2.0.1.t37823-RA"/>
    <property type="gene ID" value="nRc.2.0.1.g37823"/>
</dbReference>
<accession>A0A915KG74</accession>
<sequence>MKFVAQSCGITTPVYFFVYKTEDFANLKKSMCKNLKFPMLVKHHNGAGSEGLYKNCLVNCSKDLEDRITDTVKNYGGALVEEFVNVPITKNLRLWLYNAWQNRQEFEVTAIKRSSSHAEKHDVQKG</sequence>
<organism evidence="1 2">
    <name type="scientific">Romanomermis culicivorax</name>
    <name type="common">Nematode worm</name>
    <dbReference type="NCBI Taxonomy" id="13658"/>
    <lineage>
        <taxon>Eukaryota</taxon>
        <taxon>Metazoa</taxon>
        <taxon>Ecdysozoa</taxon>
        <taxon>Nematoda</taxon>
        <taxon>Enoplea</taxon>
        <taxon>Dorylaimia</taxon>
        <taxon>Mermithida</taxon>
        <taxon>Mermithoidea</taxon>
        <taxon>Mermithidae</taxon>
        <taxon>Romanomermis</taxon>
    </lineage>
</organism>
<proteinExistence type="predicted"/>
<name>A0A915KG74_ROMCU</name>
<dbReference type="Gene3D" id="3.30.470.20">
    <property type="entry name" value="ATP-grasp fold, B domain"/>
    <property type="match status" value="1"/>
</dbReference>